<keyword evidence="4" id="KW-0812">Transmembrane</keyword>
<evidence type="ECO:0000313" key="5">
    <source>
        <dbReference type="EMBL" id="CAF4167583.1"/>
    </source>
</evidence>
<keyword evidence="4" id="KW-0472">Membrane</keyword>
<gene>
    <name evidence="5" type="ORF">FNK824_LOCUS34516</name>
</gene>
<evidence type="ECO:0000256" key="3">
    <source>
        <dbReference type="SAM" id="MobiDB-lite"/>
    </source>
</evidence>
<keyword evidence="1" id="KW-0677">Repeat</keyword>
<evidence type="ECO:0000256" key="2">
    <source>
        <dbReference type="PROSITE-ProRule" id="PRU00504"/>
    </source>
</evidence>
<dbReference type="AlphaFoldDB" id="A0A819Z9Z7"/>
<keyword evidence="4" id="KW-1133">Transmembrane helix</keyword>
<dbReference type="InterPro" id="IPR011042">
    <property type="entry name" value="6-blade_b-propeller_TolB-like"/>
</dbReference>
<dbReference type="SUPFAM" id="SSF63825">
    <property type="entry name" value="YWTD domain"/>
    <property type="match status" value="1"/>
</dbReference>
<dbReference type="InterPro" id="IPR001258">
    <property type="entry name" value="NHL_repeat"/>
</dbReference>
<feature type="region of interest" description="Disordered" evidence="3">
    <location>
        <begin position="166"/>
        <end position="194"/>
    </location>
</feature>
<dbReference type="EMBL" id="CAJOBE010013629">
    <property type="protein sequence ID" value="CAF4167583.1"/>
    <property type="molecule type" value="Genomic_DNA"/>
</dbReference>
<dbReference type="Gene3D" id="2.120.10.30">
    <property type="entry name" value="TolB, C-terminal domain"/>
    <property type="match status" value="1"/>
</dbReference>
<dbReference type="Proteomes" id="UP000663874">
    <property type="component" value="Unassembled WGS sequence"/>
</dbReference>
<dbReference type="Pfam" id="PF01436">
    <property type="entry name" value="NHL"/>
    <property type="match status" value="1"/>
</dbReference>
<dbReference type="PROSITE" id="PS51125">
    <property type="entry name" value="NHL"/>
    <property type="match status" value="1"/>
</dbReference>
<evidence type="ECO:0000313" key="6">
    <source>
        <dbReference type="Proteomes" id="UP000663874"/>
    </source>
</evidence>
<evidence type="ECO:0008006" key="7">
    <source>
        <dbReference type="Google" id="ProtNLM"/>
    </source>
</evidence>
<accession>A0A819Z9Z7</accession>
<sequence length="194" mass="20842">MPSEKKKYKTKRARRTFKITHRCCVYLTLAALPGIVFIAAIAASIGIIATQTATSTQTQSTSVSLRWNQTGIRVAGTGSAGTNANELHKPSCLYIDANSTLYICDYENNRIQKWLLGASNGTTVTGNSGGSLGSGLTELNKPMSIVFDKNGYMYVSDQENYRIQKYSPNSNVGTTVAGQTGSSGSSNNEFGYPN</sequence>
<organism evidence="5 6">
    <name type="scientific">Rotaria sordida</name>
    <dbReference type="NCBI Taxonomy" id="392033"/>
    <lineage>
        <taxon>Eukaryota</taxon>
        <taxon>Metazoa</taxon>
        <taxon>Spiralia</taxon>
        <taxon>Gnathifera</taxon>
        <taxon>Rotifera</taxon>
        <taxon>Eurotatoria</taxon>
        <taxon>Bdelloidea</taxon>
        <taxon>Philodinida</taxon>
        <taxon>Philodinidae</taxon>
        <taxon>Rotaria</taxon>
    </lineage>
</organism>
<name>A0A819Z9Z7_9BILA</name>
<feature type="transmembrane region" description="Helical" evidence="4">
    <location>
        <begin position="21"/>
        <end position="49"/>
    </location>
</feature>
<evidence type="ECO:0000256" key="4">
    <source>
        <dbReference type="SAM" id="Phobius"/>
    </source>
</evidence>
<feature type="non-terminal residue" evidence="5">
    <location>
        <position position="1"/>
    </location>
</feature>
<protein>
    <recommendedName>
        <fullName evidence="7">NHL repeat containing protein</fullName>
    </recommendedName>
</protein>
<evidence type="ECO:0000256" key="1">
    <source>
        <dbReference type="ARBA" id="ARBA00022737"/>
    </source>
</evidence>
<feature type="repeat" description="NHL" evidence="2">
    <location>
        <begin position="126"/>
        <end position="169"/>
    </location>
</feature>
<comment type="caution">
    <text evidence="5">The sequence shown here is derived from an EMBL/GenBank/DDBJ whole genome shotgun (WGS) entry which is preliminary data.</text>
</comment>
<proteinExistence type="predicted"/>
<reference evidence="5" key="1">
    <citation type="submission" date="2021-02" db="EMBL/GenBank/DDBJ databases">
        <authorList>
            <person name="Nowell W R."/>
        </authorList>
    </citation>
    <scope>NUCLEOTIDE SEQUENCE</scope>
</reference>